<organism evidence="1 2">
    <name type="scientific">Rhizomicrobium palustre</name>
    <dbReference type="NCBI Taxonomy" id="189966"/>
    <lineage>
        <taxon>Bacteria</taxon>
        <taxon>Pseudomonadati</taxon>
        <taxon>Pseudomonadota</taxon>
        <taxon>Alphaproteobacteria</taxon>
        <taxon>Micropepsales</taxon>
        <taxon>Micropepsaceae</taxon>
        <taxon>Rhizomicrobium</taxon>
    </lineage>
</organism>
<keyword evidence="1" id="KW-0808">Transferase</keyword>
<dbReference type="RefSeq" id="WP_243846183.1">
    <property type="nucleotide sequence ID" value="NZ_BAAADC010000001.1"/>
</dbReference>
<name>A0A846MVU6_9PROT</name>
<dbReference type="SUPFAM" id="SSF53448">
    <property type="entry name" value="Nucleotide-diphospho-sugar transferases"/>
    <property type="match status" value="1"/>
</dbReference>
<keyword evidence="2" id="KW-1185">Reference proteome</keyword>
<protein>
    <submittedName>
        <fullName evidence="1">Glycosyltransferase involved in cell wall biosynthesis</fullName>
    </submittedName>
</protein>
<evidence type="ECO:0000313" key="2">
    <source>
        <dbReference type="Proteomes" id="UP000570514"/>
    </source>
</evidence>
<accession>A0A846MVU6</accession>
<dbReference type="Gene3D" id="3.90.550.10">
    <property type="entry name" value="Spore Coat Polysaccharide Biosynthesis Protein SpsA, Chain A"/>
    <property type="match status" value="1"/>
</dbReference>
<dbReference type="Proteomes" id="UP000570514">
    <property type="component" value="Unassembled WGS sequence"/>
</dbReference>
<comment type="caution">
    <text evidence="1">The sequence shown here is derived from an EMBL/GenBank/DDBJ whole genome shotgun (WGS) entry which is preliminary data.</text>
</comment>
<evidence type="ECO:0000313" key="1">
    <source>
        <dbReference type="EMBL" id="NIK87345.1"/>
    </source>
</evidence>
<proteinExistence type="predicted"/>
<dbReference type="AlphaFoldDB" id="A0A846MVU6"/>
<dbReference type="InterPro" id="IPR029044">
    <property type="entry name" value="Nucleotide-diphossugar_trans"/>
</dbReference>
<reference evidence="1 2" key="1">
    <citation type="submission" date="2020-03" db="EMBL/GenBank/DDBJ databases">
        <title>Genomic Encyclopedia of Type Strains, Phase IV (KMG-IV): sequencing the most valuable type-strain genomes for metagenomic binning, comparative biology and taxonomic classification.</title>
        <authorList>
            <person name="Goeker M."/>
        </authorList>
    </citation>
    <scope>NUCLEOTIDE SEQUENCE [LARGE SCALE GENOMIC DNA]</scope>
    <source>
        <strain evidence="1 2">DSM 19867</strain>
    </source>
</reference>
<dbReference type="GO" id="GO:0016740">
    <property type="term" value="F:transferase activity"/>
    <property type="evidence" value="ECO:0007669"/>
    <property type="project" value="UniProtKB-KW"/>
</dbReference>
<gene>
    <name evidence="1" type="ORF">FHS83_000663</name>
</gene>
<dbReference type="EMBL" id="JAASRM010000001">
    <property type="protein sequence ID" value="NIK87345.1"/>
    <property type="molecule type" value="Genomic_DNA"/>
</dbReference>
<sequence length="200" mass="21977">MAELPKIAVAYPSGDMVHADFALALAGMCLSVHPLDVTIINTKSSIVAEARNMAVENAREAGADYLLFLDSDMIFPQTTLYQLLVHQRDIVGAVYTKRVAPYDLLGTMLPDAAAPTPEGLVEMLRLPTGCLLIKMSVFDVLPRPWFRFLVDEENGGLLGEDYVFCDMARAAGYRLWADFSLSQQLGHIGQKVCRLPTVEA</sequence>